<dbReference type="PANTHER" id="PTHR32322">
    <property type="entry name" value="INNER MEMBRANE TRANSPORTER"/>
    <property type="match status" value="1"/>
</dbReference>
<evidence type="ECO:0000256" key="7">
    <source>
        <dbReference type="SAM" id="Phobius"/>
    </source>
</evidence>
<proteinExistence type="inferred from homology"/>
<evidence type="ECO:0000256" key="3">
    <source>
        <dbReference type="ARBA" id="ARBA00022475"/>
    </source>
</evidence>
<feature type="transmembrane region" description="Helical" evidence="7">
    <location>
        <begin position="152"/>
        <end position="173"/>
    </location>
</feature>
<dbReference type="Proteomes" id="UP000243524">
    <property type="component" value="Unassembled WGS sequence"/>
</dbReference>
<evidence type="ECO:0000313" key="9">
    <source>
        <dbReference type="EMBL" id="PKR76729.1"/>
    </source>
</evidence>
<dbReference type="AlphaFoldDB" id="A0A2I0QQY0"/>
<evidence type="ECO:0000256" key="1">
    <source>
        <dbReference type="ARBA" id="ARBA00004651"/>
    </source>
</evidence>
<evidence type="ECO:0000256" key="6">
    <source>
        <dbReference type="ARBA" id="ARBA00023136"/>
    </source>
</evidence>
<evidence type="ECO:0000259" key="8">
    <source>
        <dbReference type="Pfam" id="PF00892"/>
    </source>
</evidence>
<feature type="transmembrane region" description="Helical" evidence="7">
    <location>
        <begin position="217"/>
        <end position="235"/>
    </location>
</feature>
<feature type="transmembrane region" description="Helical" evidence="7">
    <location>
        <begin position="272"/>
        <end position="292"/>
    </location>
</feature>
<dbReference type="InterPro" id="IPR037185">
    <property type="entry name" value="EmrE-like"/>
</dbReference>
<dbReference type="GO" id="GO:0005886">
    <property type="term" value="C:plasma membrane"/>
    <property type="evidence" value="ECO:0007669"/>
    <property type="project" value="UniProtKB-SubCell"/>
</dbReference>
<keyword evidence="10" id="KW-1185">Reference proteome</keyword>
<feature type="transmembrane region" description="Helical" evidence="7">
    <location>
        <begin position="7"/>
        <end position="28"/>
    </location>
</feature>
<feature type="transmembrane region" description="Helical" evidence="7">
    <location>
        <begin position="180"/>
        <end position="205"/>
    </location>
</feature>
<feature type="domain" description="EamA" evidence="8">
    <location>
        <begin position="7"/>
        <end position="141"/>
    </location>
</feature>
<dbReference type="RefSeq" id="WP_101332479.1">
    <property type="nucleotide sequence ID" value="NZ_PJNH01000004.1"/>
</dbReference>
<evidence type="ECO:0000313" key="10">
    <source>
        <dbReference type="Proteomes" id="UP000243524"/>
    </source>
</evidence>
<evidence type="ECO:0000256" key="4">
    <source>
        <dbReference type="ARBA" id="ARBA00022692"/>
    </source>
</evidence>
<protein>
    <submittedName>
        <fullName evidence="9">EamA family transporter</fullName>
    </submittedName>
</protein>
<comment type="caution">
    <text evidence="9">The sequence shown here is derived from an EMBL/GenBank/DDBJ whole genome shotgun (WGS) entry which is preliminary data.</text>
</comment>
<organism evidence="9 10">
    <name type="scientific">Halalkalibacillus sediminis</name>
    <dbReference type="NCBI Taxonomy" id="2018042"/>
    <lineage>
        <taxon>Bacteria</taxon>
        <taxon>Bacillati</taxon>
        <taxon>Bacillota</taxon>
        <taxon>Bacilli</taxon>
        <taxon>Bacillales</taxon>
        <taxon>Bacillaceae</taxon>
        <taxon>Halalkalibacillus</taxon>
    </lineage>
</organism>
<name>A0A2I0QQY0_9BACI</name>
<dbReference type="PANTHER" id="PTHR32322:SF18">
    <property type="entry name" value="S-ADENOSYLMETHIONINE_S-ADENOSYLHOMOCYSTEINE TRANSPORTER"/>
    <property type="match status" value="1"/>
</dbReference>
<comment type="similarity">
    <text evidence="2">Belongs to the EamA transporter family.</text>
</comment>
<accession>A0A2I0QQY0</accession>
<dbReference type="InterPro" id="IPR050638">
    <property type="entry name" value="AA-Vitamin_Transporters"/>
</dbReference>
<keyword evidence="3" id="KW-1003">Cell membrane</keyword>
<keyword evidence="6 7" id="KW-0472">Membrane</keyword>
<reference evidence="9 10" key="1">
    <citation type="submission" date="2017-06" db="EMBL/GenBank/DDBJ databases">
        <title>the draft geome sequence of Illustriluteabacillus marina B3227.</title>
        <authorList>
            <person name="He R.-H."/>
            <person name="Du Z.-J."/>
        </authorList>
    </citation>
    <scope>NUCLEOTIDE SEQUENCE [LARGE SCALE GENOMIC DNA]</scope>
    <source>
        <strain evidence="9 10">B3227</strain>
    </source>
</reference>
<dbReference type="Pfam" id="PF00892">
    <property type="entry name" value="EamA"/>
    <property type="match status" value="2"/>
</dbReference>
<dbReference type="EMBL" id="PJNH01000004">
    <property type="protein sequence ID" value="PKR76729.1"/>
    <property type="molecule type" value="Genomic_DNA"/>
</dbReference>
<feature type="transmembrane region" description="Helical" evidence="7">
    <location>
        <begin position="247"/>
        <end position="266"/>
    </location>
</feature>
<sequence>MRMNQWIAYSLVITGAALWGIVGLFVQYLNGYGLSSWDVVTVRLSLSSIILVSLLAIFSRGYLKIRLRDLPYFIALGVVSIAIFNWFYFQVMELASLSVAVVFVYSSPVFATIISYFFFREPITVAKLIAIVLTIFGSALAIEFIPLTESTLSMQTILFGLLAGLFCATYSLLGKDISRYYHPFTITCYAMVCGSLFLIPTSQIWQHHEVLMNPDVWVHMIGISIFSTVIAYLCYTIGLAYIESSRATILSSTEIVIAVLVGVLVFKENLTMWQFVGILFVLASLAITVFSFRNIIRTKQ</sequence>
<evidence type="ECO:0000256" key="2">
    <source>
        <dbReference type="ARBA" id="ARBA00007362"/>
    </source>
</evidence>
<keyword evidence="4 7" id="KW-0812">Transmembrane</keyword>
<dbReference type="InterPro" id="IPR000620">
    <property type="entry name" value="EamA_dom"/>
</dbReference>
<feature type="transmembrane region" description="Helical" evidence="7">
    <location>
        <begin position="40"/>
        <end position="58"/>
    </location>
</feature>
<feature type="transmembrane region" description="Helical" evidence="7">
    <location>
        <begin position="95"/>
        <end position="118"/>
    </location>
</feature>
<evidence type="ECO:0000256" key="5">
    <source>
        <dbReference type="ARBA" id="ARBA00022989"/>
    </source>
</evidence>
<dbReference type="SUPFAM" id="SSF103481">
    <property type="entry name" value="Multidrug resistance efflux transporter EmrE"/>
    <property type="match status" value="2"/>
</dbReference>
<gene>
    <name evidence="9" type="ORF">CEY16_12990</name>
</gene>
<dbReference type="Gene3D" id="1.10.3730.20">
    <property type="match status" value="2"/>
</dbReference>
<feature type="transmembrane region" description="Helical" evidence="7">
    <location>
        <begin position="125"/>
        <end position="146"/>
    </location>
</feature>
<feature type="transmembrane region" description="Helical" evidence="7">
    <location>
        <begin position="70"/>
        <end position="89"/>
    </location>
</feature>
<keyword evidence="5 7" id="KW-1133">Transmembrane helix</keyword>
<dbReference type="OrthoDB" id="6707571at2"/>
<comment type="subcellular location">
    <subcellularLocation>
        <location evidence="1">Cell membrane</location>
        <topology evidence="1">Multi-pass membrane protein</topology>
    </subcellularLocation>
</comment>
<feature type="domain" description="EamA" evidence="8">
    <location>
        <begin position="156"/>
        <end position="289"/>
    </location>
</feature>